<name>A0ABS5PRI5_9FIRM</name>
<reference evidence="2 3" key="1">
    <citation type="submission" date="2021-05" db="EMBL/GenBank/DDBJ databases">
        <title>Fusibacter ferrireducens sp. nov., an anaerobic, sulfur- and Fe-reducing bacterium isolated from the mangrove sediment.</title>
        <authorList>
            <person name="Qiu D."/>
        </authorList>
    </citation>
    <scope>NUCLEOTIDE SEQUENCE [LARGE SCALE GENOMIC DNA]</scope>
    <source>
        <strain evidence="2 3">DSM 12116</strain>
    </source>
</reference>
<comment type="caution">
    <text evidence="2">The sequence shown here is derived from an EMBL/GenBank/DDBJ whole genome shotgun (WGS) entry which is preliminary data.</text>
</comment>
<dbReference type="EMBL" id="JAHBCL010000015">
    <property type="protein sequence ID" value="MBS7527029.1"/>
    <property type="molecule type" value="Genomic_DNA"/>
</dbReference>
<proteinExistence type="predicted"/>
<gene>
    <name evidence="2" type="ORF">KHM83_10085</name>
</gene>
<sequence>MMKRIREQTILIAILVIILGGIGVTMATGIWSTESTKVPVKFETGDFEGEYNPEDIRGSYTLAEIASIFEIPESILKTAFGIDESVSADSFKSKDLETLYPEEVEIGNDAMKAFVSLYKGIPYELTGLILPDAAVDIILSQSYDFDEPLRSAIERTRYSIFEAQASADGDTPDGENNTLTGTIDNETTEFVNDASDAVENETAHETTEDEPVINGNTTFMQALDAGLSISDIEAVIGGEIPSTAMTIKDFCVNSGLSFSTVKTTLTAKIEALK</sequence>
<evidence type="ECO:0000313" key="2">
    <source>
        <dbReference type="EMBL" id="MBS7527029.1"/>
    </source>
</evidence>
<evidence type="ECO:0000256" key="1">
    <source>
        <dbReference type="SAM" id="MobiDB-lite"/>
    </source>
</evidence>
<protein>
    <submittedName>
        <fullName evidence="2">Uncharacterized protein</fullName>
    </submittedName>
</protein>
<evidence type="ECO:0000313" key="3">
    <source>
        <dbReference type="Proteomes" id="UP000746471"/>
    </source>
</evidence>
<dbReference type="RefSeq" id="WP_213236890.1">
    <property type="nucleotide sequence ID" value="NZ_JAHBCL010000015.1"/>
</dbReference>
<dbReference type="Proteomes" id="UP000746471">
    <property type="component" value="Unassembled WGS sequence"/>
</dbReference>
<keyword evidence="3" id="KW-1185">Reference proteome</keyword>
<feature type="compositionally biased region" description="Polar residues" evidence="1">
    <location>
        <begin position="174"/>
        <end position="184"/>
    </location>
</feature>
<organism evidence="2 3">
    <name type="scientific">Fusibacter paucivorans</name>
    <dbReference type="NCBI Taxonomy" id="76009"/>
    <lineage>
        <taxon>Bacteria</taxon>
        <taxon>Bacillati</taxon>
        <taxon>Bacillota</taxon>
        <taxon>Clostridia</taxon>
        <taxon>Eubacteriales</taxon>
        <taxon>Eubacteriales Family XII. Incertae Sedis</taxon>
        <taxon>Fusibacter</taxon>
    </lineage>
</organism>
<feature type="region of interest" description="Disordered" evidence="1">
    <location>
        <begin position="165"/>
        <end position="184"/>
    </location>
</feature>
<accession>A0ABS5PRI5</accession>